<comment type="catalytic activity">
    <reaction evidence="6">
        <text>iodide + L-tyrosine + NADP(+) = 3-iodo-L-tyrosine + NADPH</text>
        <dbReference type="Rhea" id="RHEA:27453"/>
        <dbReference type="ChEBI" id="CHEBI:16382"/>
        <dbReference type="ChEBI" id="CHEBI:57783"/>
        <dbReference type="ChEBI" id="CHEBI:58315"/>
        <dbReference type="ChEBI" id="CHEBI:58349"/>
        <dbReference type="ChEBI" id="CHEBI:59898"/>
    </reaction>
    <physiologicalReaction direction="right-to-left" evidence="6">
        <dbReference type="Rhea" id="RHEA:27455"/>
    </physiologicalReaction>
</comment>
<dbReference type="SUPFAM" id="SSF55469">
    <property type="entry name" value="FMN-dependent nitroreductase-like"/>
    <property type="match status" value="1"/>
</dbReference>
<evidence type="ECO:0000256" key="5">
    <source>
        <dbReference type="ARBA" id="ARBA00023002"/>
    </source>
</evidence>
<evidence type="ECO:0000259" key="10">
    <source>
        <dbReference type="Pfam" id="PF00881"/>
    </source>
</evidence>
<organism evidence="11 12">
    <name type="scientific">Ranitomeya imitator</name>
    <name type="common">mimic poison frog</name>
    <dbReference type="NCBI Taxonomy" id="111125"/>
    <lineage>
        <taxon>Eukaryota</taxon>
        <taxon>Metazoa</taxon>
        <taxon>Chordata</taxon>
        <taxon>Craniata</taxon>
        <taxon>Vertebrata</taxon>
        <taxon>Euteleostomi</taxon>
        <taxon>Amphibia</taxon>
        <taxon>Batrachia</taxon>
        <taxon>Anura</taxon>
        <taxon>Neobatrachia</taxon>
        <taxon>Hyloidea</taxon>
        <taxon>Dendrobatidae</taxon>
        <taxon>Dendrobatinae</taxon>
        <taxon>Ranitomeya</taxon>
    </lineage>
</organism>
<dbReference type="InterPro" id="IPR029479">
    <property type="entry name" value="Nitroreductase"/>
</dbReference>
<evidence type="ECO:0000256" key="2">
    <source>
        <dbReference type="ARBA" id="ARBA00012348"/>
    </source>
</evidence>
<proteinExistence type="inferred from homology"/>
<sequence>MEEWAKITPETCAGLIRSYKRRLLAVIANKGTSPSGAHTEPWTFVVVEDPEVKHKVREIIEEEEEINYRKRMGDKWVNDLKKLKTDWVKEYLDTAPYLILIFKQVYGILSNNRKKTHYYNEISVSIACGILLAAIQNLGFSKALDLSGGSNRISTKPPVVLDNDSWSKRRSEDRRFRAECADLGDIIELESAGSGRGLDVWFQGDPEVDIVPVYQIKGISKLFKLCLPKVQCFCDSLTSPPSERQFNALLMSVASLLAN</sequence>
<comment type="catalytic activity">
    <reaction evidence="9">
        <text>L-tyrosine + chloride + NADP(+) = 3-chloro-L-tyrosine + NADPH</text>
        <dbReference type="Rhea" id="RHEA:70343"/>
        <dbReference type="ChEBI" id="CHEBI:17996"/>
        <dbReference type="ChEBI" id="CHEBI:57783"/>
        <dbReference type="ChEBI" id="CHEBI:58315"/>
        <dbReference type="ChEBI" id="CHEBI:58349"/>
        <dbReference type="ChEBI" id="CHEBI:189422"/>
    </reaction>
    <physiologicalReaction direction="right-to-left" evidence="9">
        <dbReference type="Rhea" id="RHEA:70345"/>
    </physiologicalReaction>
</comment>
<name>A0ABN9LWQ3_9NEOB</name>
<evidence type="ECO:0000256" key="7">
    <source>
        <dbReference type="ARBA" id="ARBA00033666"/>
    </source>
</evidence>
<evidence type="ECO:0000256" key="4">
    <source>
        <dbReference type="ARBA" id="ARBA00022643"/>
    </source>
</evidence>
<keyword evidence="5" id="KW-0560">Oxidoreductase</keyword>
<dbReference type="Pfam" id="PF00881">
    <property type="entry name" value="Nitroreductase"/>
    <property type="match status" value="1"/>
</dbReference>
<evidence type="ECO:0000256" key="9">
    <source>
        <dbReference type="ARBA" id="ARBA00048356"/>
    </source>
</evidence>
<evidence type="ECO:0000256" key="1">
    <source>
        <dbReference type="ARBA" id="ARBA00007118"/>
    </source>
</evidence>
<feature type="domain" description="Nitroreductase" evidence="10">
    <location>
        <begin position="29"/>
        <end position="137"/>
    </location>
</feature>
<protein>
    <recommendedName>
        <fullName evidence="2">iodotyrosine deiodinase</fullName>
        <ecNumber evidence="2">1.21.1.1</ecNumber>
    </recommendedName>
</protein>
<comment type="caution">
    <text evidence="11">The sequence shown here is derived from an EMBL/GenBank/DDBJ whole genome shotgun (WGS) entry which is preliminary data.</text>
</comment>
<evidence type="ECO:0000256" key="8">
    <source>
        <dbReference type="ARBA" id="ARBA00047519"/>
    </source>
</evidence>
<keyword evidence="4" id="KW-0288">FMN</keyword>
<dbReference type="Gene3D" id="3.40.109.10">
    <property type="entry name" value="NADH Oxidase"/>
    <property type="match status" value="1"/>
</dbReference>
<dbReference type="InterPro" id="IPR000415">
    <property type="entry name" value="Nitroreductase-like"/>
</dbReference>
<comment type="catalytic activity">
    <reaction evidence="8">
        <text>3-iodo-L-tyrosine + iodide + NADP(+) = 3,5-diiodo-L-tyrosine + NADPH + H(+)</text>
        <dbReference type="Rhea" id="RHEA:27457"/>
        <dbReference type="ChEBI" id="CHEBI:15378"/>
        <dbReference type="ChEBI" id="CHEBI:16382"/>
        <dbReference type="ChEBI" id="CHEBI:57506"/>
        <dbReference type="ChEBI" id="CHEBI:57783"/>
        <dbReference type="ChEBI" id="CHEBI:58349"/>
        <dbReference type="ChEBI" id="CHEBI:59898"/>
    </reaction>
    <physiologicalReaction direction="right-to-left" evidence="8">
        <dbReference type="Rhea" id="RHEA:27459"/>
    </physiologicalReaction>
</comment>
<dbReference type="InterPro" id="IPR050627">
    <property type="entry name" value="Nitroreductase/BluB"/>
</dbReference>
<keyword evidence="3" id="KW-0285">Flavoprotein</keyword>
<evidence type="ECO:0000313" key="11">
    <source>
        <dbReference type="EMBL" id="CAJ0952854.1"/>
    </source>
</evidence>
<feature type="non-terminal residue" evidence="11">
    <location>
        <position position="259"/>
    </location>
</feature>
<comment type="similarity">
    <text evidence="1">Belongs to the nitroreductase family.</text>
</comment>
<dbReference type="EMBL" id="CAUEEQ010035783">
    <property type="protein sequence ID" value="CAJ0952854.1"/>
    <property type="molecule type" value="Genomic_DNA"/>
</dbReference>
<dbReference type="Proteomes" id="UP001176940">
    <property type="component" value="Unassembled WGS sequence"/>
</dbReference>
<accession>A0ABN9LWQ3</accession>
<reference evidence="11" key="1">
    <citation type="submission" date="2023-07" db="EMBL/GenBank/DDBJ databases">
        <authorList>
            <person name="Stuckert A."/>
        </authorList>
    </citation>
    <scope>NUCLEOTIDE SEQUENCE</scope>
</reference>
<evidence type="ECO:0000256" key="6">
    <source>
        <dbReference type="ARBA" id="ARBA00033619"/>
    </source>
</evidence>
<gene>
    <name evidence="11" type="ORF">RIMI_LOCUS14077953</name>
</gene>
<dbReference type="PANTHER" id="PTHR23026:SF90">
    <property type="entry name" value="IODOTYROSINE DEIODINASE 1"/>
    <property type="match status" value="1"/>
</dbReference>
<keyword evidence="12" id="KW-1185">Reference proteome</keyword>
<evidence type="ECO:0000256" key="3">
    <source>
        <dbReference type="ARBA" id="ARBA00022630"/>
    </source>
</evidence>
<dbReference type="EC" id="1.21.1.1" evidence="2"/>
<comment type="catalytic activity">
    <reaction evidence="7">
        <text>bromide + L-tyrosine + NADP(+) = 3-bromo-L-tyrosine + NADPH</text>
        <dbReference type="Rhea" id="RHEA:70347"/>
        <dbReference type="ChEBI" id="CHEBI:15858"/>
        <dbReference type="ChEBI" id="CHEBI:57783"/>
        <dbReference type="ChEBI" id="CHEBI:58315"/>
        <dbReference type="ChEBI" id="CHEBI:58349"/>
        <dbReference type="ChEBI" id="CHEBI:189423"/>
    </reaction>
    <physiologicalReaction direction="right-to-left" evidence="7">
        <dbReference type="Rhea" id="RHEA:70349"/>
    </physiologicalReaction>
</comment>
<dbReference type="PANTHER" id="PTHR23026">
    <property type="entry name" value="NADPH NITROREDUCTASE"/>
    <property type="match status" value="1"/>
</dbReference>
<evidence type="ECO:0000313" key="12">
    <source>
        <dbReference type="Proteomes" id="UP001176940"/>
    </source>
</evidence>